<dbReference type="EMBL" id="LZEX01000012">
    <property type="protein sequence ID" value="OBU07402.1"/>
    <property type="molecule type" value="Genomic_DNA"/>
</dbReference>
<comment type="subcellular location">
    <subcellularLocation>
        <location evidence="6">Cytoplasm</location>
    </subcellularLocation>
</comment>
<dbReference type="InterPro" id="IPR007848">
    <property type="entry name" value="Small_mtfrase_dom"/>
</dbReference>
<comment type="function">
    <text evidence="6">Specifically methylates the adenine in position 37 of tRNA(1)(Val) (anticodon cmo5UAC).</text>
</comment>
<evidence type="ECO:0000256" key="2">
    <source>
        <dbReference type="ARBA" id="ARBA00022603"/>
    </source>
</evidence>
<dbReference type="RefSeq" id="WP_067423465.1">
    <property type="nucleotide sequence ID" value="NZ_LZEX01000012.1"/>
</dbReference>
<dbReference type="GO" id="GO:0008033">
    <property type="term" value="P:tRNA processing"/>
    <property type="evidence" value="ECO:0007669"/>
    <property type="project" value="UniProtKB-UniRule"/>
</dbReference>
<dbReference type="AlphaFoldDB" id="A0A1B8HED7"/>
<comment type="catalytic activity">
    <reaction evidence="6">
        <text>adenosine(37) in tRNA1(Val) + S-adenosyl-L-methionine = N(6)-methyladenosine(37) in tRNA1(Val) + S-adenosyl-L-homocysteine + H(+)</text>
        <dbReference type="Rhea" id="RHEA:43160"/>
        <dbReference type="Rhea" id="RHEA-COMP:10369"/>
        <dbReference type="Rhea" id="RHEA-COMP:10370"/>
        <dbReference type="ChEBI" id="CHEBI:15378"/>
        <dbReference type="ChEBI" id="CHEBI:57856"/>
        <dbReference type="ChEBI" id="CHEBI:59789"/>
        <dbReference type="ChEBI" id="CHEBI:74411"/>
        <dbReference type="ChEBI" id="CHEBI:74449"/>
        <dbReference type="EC" id="2.1.1.223"/>
    </reaction>
</comment>
<dbReference type="STRING" id="368603.AYY16_07095"/>
<organism evidence="8 9">
    <name type="scientific">Morganella psychrotolerans</name>
    <dbReference type="NCBI Taxonomy" id="368603"/>
    <lineage>
        <taxon>Bacteria</taxon>
        <taxon>Pseudomonadati</taxon>
        <taxon>Pseudomonadota</taxon>
        <taxon>Gammaproteobacteria</taxon>
        <taxon>Enterobacterales</taxon>
        <taxon>Morganellaceae</taxon>
        <taxon>Morganella</taxon>
    </lineage>
</organism>
<evidence type="ECO:0000259" key="7">
    <source>
        <dbReference type="Pfam" id="PF05175"/>
    </source>
</evidence>
<keyword evidence="3 6" id="KW-0808">Transferase</keyword>
<keyword evidence="5 6" id="KW-0819">tRNA processing</keyword>
<dbReference type="Proteomes" id="UP000092247">
    <property type="component" value="Unassembled WGS sequence"/>
</dbReference>
<dbReference type="EC" id="2.1.1.223" evidence="6"/>
<dbReference type="Gene3D" id="3.40.50.150">
    <property type="entry name" value="Vaccinia Virus protein VP39"/>
    <property type="match status" value="1"/>
</dbReference>
<evidence type="ECO:0000256" key="1">
    <source>
        <dbReference type="ARBA" id="ARBA00022490"/>
    </source>
</evidence>
<dbReference type="GO" id="GO:0005737">
    <property type="term" value="C:cytoplasm"/>
    <property type="evidence" value="ECO:0007669"/>
    <property type="project" value="UniProtKB-SubCell"/>
</dbReference>
<dbReference type="InterPro" id="IPR029063">
    <property type="entry name" value="SAM-dependent_MTases_sf"/>
</dbReference>
<evidence type="ECO:0000313" key="9">
    <source>
        <dbReference type="Proteomes" id="UP000092247"/>
    </source>
</evidence>
<name>A0A1B8HED7_9GAMM</name>
<evidence type="ECO:0000313" key="8">
    <source>
        <dbReference type="EMBL" id="OBU07402.1"/>
    </source>
</evidence>
<dbReference type="Pfam" id="PF05175">
    <property type="entry name" value="MTS"/>
    <property type="match status" value="1"/>
</dbReference>
<proteinExistence type="inferred from homology"/>
<dbReference type="PROSITE" id="PS00092">
    <property type="entry name" value="N6_MTASE"/>
    <property type="match status" value="1"/>
</dbReference>
<dbReference type="InterPro" id="IPR002052">
    <property type="entry name" value="DNA_methylase_N6_adenine_CS"/>
</dbReference>
<dbReference type="CDD" id="cd02440">
    <property type="entry name" value="AdoMet_MTases"/>
    <property type="match status" value="1"/>
</dbReference>
<dbReference type="GO" id="GO:0003676">
    <property type="term" value="F:nucleic acid binding"/>
    <property type="evidence" value="ECO:0007669"/>
    <property type="project" value="InterPro"/>
</dbReference>
<protein>
    <recommendedName>
        <fullName evidence="6">tRNA1(Val) (adenine(37)-N6)-methyltransferase</fullName>
        <ecNumber evidence="6">2.1.1.223</ecNumber>
    </recommendedName>
    <alternativeName>
        <fullName evidence="6">tRNA m6A37 methyltransferase</fullName>
    </alternativeName>
</protein>
<dbReference type="SUPFAM" id="SSF53335">
    <property type="entry name" value="S-adenosyl-L-methionine-dependent methyltransferases"/>
    <property type="match status" value="1"/>
</dbReference>
<keyword evidence="4 6" id="KW-0949">S-adenosyl-L-methionine</keyword>
<gene>
    <name evidence="8" type="ORF">AYY17_05225</name>
</gene>
<keyword evidence="1 6" id="KW-0963">Cytoplasm</keyword>
<accession>A0A1B8HED7</accession>
<comment type="similarity">
    <text evidence="6">Belongs to the methyltransferase superfamily. tRNA (adenine-N(6)-)-methyltransferase family.</text>
</comment>
<keyword evidence="2 6" id="KW-0489">Methyltransferase</keyword>
<dbReference type="GO" id="GO:0032259">
    <property type="term" value="P:methylation"/>
    <property type="evidence" value="ECO:0007669"/>
    <property type="project" value="UniProtKB-KW"/>
</dbReference>
<dbReference type="HAMAP" id="MF_01872">
    <property type="entry name" value="tRNA_methyltr_YfiC"/>
    <property type="match status" value="1"/>
</dbReference>
<evidence type="ECO:0000256" key="6">
    <source>
        <dbReference type="HAMAP-Rule" id="MF_01872"/>
    </source>
</evidence>
<reference evidence="8 9" key="1">
    <citation type="submission" date="2016-06" db="EMBL/GenBank/DDBJ databases">
        <authorList>
            <person name="Kjaerup R.B."/>
            <person name="Dalgaard T.S."/>
            <person name="Juul-Madsen H.R."/>
        </authorList>
    </citation>
    <scope>NUCLEOTIDE SEQUENCE [LARGE SCALE GENOMIC DNA]</scope>
    <source>
        <strain evidence="8 9">GCSL-Mp3</strain>
    </source>
</reference>
<dbReference type="InterPro" id="IPR050210">
    <property type="entry name" value="tRNA_Adenine-N(6)_MTase"/>
</dbReference>
<evidence type="ECO:0000256" key="3">
    <source>
        <dbReference type="ARBA" id="ARBA00022679"/>
    </source>
</evidence>
<comment type="caution">
    <text evidence="8">The sequence shown here is derived from an EMBL/GenBank/DDBJ whole genome shotgun (WGS) entry which is preliminary data.</text>
</comment>
<dbReference type="PANTHER" id="PTHR47739:SF1">
    <property type="entry name" value="TRNA1(VAL) (ADENINE(37)-N6)-METHYLTRANSFERASE"/>
    <property type="match status" value="1"/>
</dbReference>
<sequence length="247" mass="27592">MMTENNSTPRRRGFTFKQFFVAHDRCAMKVGTDGVLLGGWAPCEHARHILDIGTGSGLVALMLAQRALPDTQIDAVDIDEGAYLQALENTQASPWASRMQVFHLGIGEFLSAYPQKRYDLIVSNPPYFLPAVACRDSARETARYTSSLDHRTLLHTAEQLLTPDGLLCVVLPYDIGQAFIAAGNEQNWFLHSQVAVSDKPDTPFHRILIALSRRAVTAQTRTMSIKMQDGQYSDDFKAFISGYYLKY</sequence>
<evidence type="ECO:0000256" key="4">
    <source>
        <dbReference type="ARBA" id="ARBA00022691"/>
    </source>
</evidence>
<dbReference type="GO" id="GO:0016430">
    <property type="term" value="F:tRNA (adenine-N6)-methyltransferase activity"/>
    <property type="evidence" value="ECO:0007669"/>
    <property type="project" value="UniProtKB-UniRule"/>
</dbReference>
<dbReference type="InterPro" id="IPR022882">
    <property type="entry name" value="tRNA_adenine-N6_MeTrfase"/>
</dbReference>
<feature type="domain" description="Methyltransferase small" evidence="7">
    <location>
        <begin position="44"/>
        <end position="171"/>
    </location>
</feature>
<dbReference type="PANTHER" id="PTHR47739">
    <property type="entry name" value="TRNA1(VAL) (ADENINE(37)-N6)-METHYLTRANSFERASE"/>
    <property type="match status" value="1"/>
</dbReference>
<evidence type="ECO:0000256" key="5">
    <source>
        <dbReference type="ARBA" id="ARBA00022694"/>
    </source>
</evidence>